<accession>A0A165N3K2</accession>
<evidence type="ECO:0000256" key="1">
    <source>
        <dbReference type="SAM" id="Phobius"/>
    </source>
</evidence>
<proteinExistence type="predicted"/>
<keyword evidence="3" id="KW-1185">Reference proteome</keyword>
<evidence type="ECO:0000313" key="2">
    <source>
        <dbReference type="EMBL" id="KZT66465.1"/>
    </source>
</evidence>
<organism evidence="2 3">
    <name type="scientific">Daedalea quercina L-15889</name>
    <dbReference type="NCBI Taxonomy" id="1314783"/>
    <lineage>
        <taxon>Eukaryota</taxon>
        <taxon>Fungi</taxon>
        <taxon>Dikarya</taxon>
        <taxon>Basidiomycota</taxon>
        <taxon>Agaricomycotina</taxon>
        <taxon>Agaricomycetes</taxon>
        <taxon>Polyporales</taxon>
        <taxon>Fomitopsis</taxon>
    </lineage>
</organism>
<name>A0A165N3K2_9APHY</name>
<gene>
    <name evidence="2" type="ORF">DAEQUDRAFT_450247</name>
</gene>
<dbReference type="AlphaFoldDB" id="A0A165N3K2"/>
<keyword evidence="1" id="KW-0472">Membrane</keyword>
<sequence length="177" mass="19588">MRYIIRFPACSLTELANAPRPLWLPCFAVCGALIVHLYLAHLPGHVRHCISLPASRMRARRPSPLAIHSLPTSADPKAPLTPHCSRATSCAPSVFCSCKLIGSTPRTGRLATRYSIRRYREALRTIARRRDARRTFEPSARGAGSLVQSSARGALAPYAVRADIFTRWSHPGRATYE</sequence>
<protein>
    <submittedName>
        <fullName evidence="2">Uncharacterized protein</fullName>
    </submittedName>
</protein>
<keyword evidence="1" id="KW-1133">Transmembrane helix</keyword>
<keyword evidence="1" id="KW-0812">Transmembrane</keyword>
<evidence type="ECO:0000313" key="3">
    <source>
        <dbReference type="Proteomes" id="UP000076727"/>
    </source>
</evidence>
<dbReference type="Proteomes" id="UP000076727">
    <property type="component" value="Unassembled WGS sequence"/>
</dbReference>
<feature type="transmembrane region" description="Helical" evidence="1">
    <location>
        <begin position="22"/>
        <end position="40"/>
    </location>
</feature>
<dbReference type="EMBL" id="KV429088">
    <property type="protein sequence ID" value="KZT66465.1"/>
    <property type="molecule type" value="Genomic_DNA"/>
</dbReference>
<reference evidence="2 3" key="1">
    <citation type="journal article" date="2016" name="Mol. Biol. Evol.">
        <title>Comparative Genomics of Early-Diverging Mushroom-Forming Fungi Provides Insights into the Origins of Lignocellulose Decay Capabilities.</title>
        <authorList>
            <person name="Nagy L.G."/>
            <person name="Riley R."/>
            <person name="Tritt A."/>
            <person name="Adam C."/>
            <person name="Daum C."/>
            <person name="Floudas D."/>
            <person name="Sun H."/>
            <person name="Yadav J.S."/>
            <person name="Pangilinan J."/>
            <person name="Larsson K.H."/>
            <person name="Matsuura K."/>
            <person name="Barry K."/>
            <person name="Labutti K."/>
            <person name="Kuo R."/>
            <person name="Ohm R.A."/>
            <person name="Bhattacharya S.S."/>
            <person name="Shirouzu T."/>
            <person name="Yoshinaga Y."/>
            <person name="Martin F.M."/>
            <person name="Grigoriev I.V."/>
            <person name="Hibbett D.S."/>
        </authorList>
    </citation>
    <scope>NUCLEOTIDE SEQUENCE [LARGE SCALE GENOMIC DNA]</scope>
    <source>
        <strain evidence="2 3">L-15889</strain>
    </source>
</reference>